<accession>A0ABN4YJI9</accession>
<gene>
    <name evidence="2" type="ORF">SJ2017_2186</name>
</gene>
<sequence length="166" mass="17448">MKVLSVNKLVAVASFGVMNIFLSSGVMAAETTEIEVSAEIPAADFHYRPASPISGVQEMEYNLLNSKLEPLSYTFSYKKGNALNGITAELNEDASLWDGGAEKIAMVVDIDGKAITQANPVEIVGGSDNEEGSQVLTLTPAEPTAGQTGSFTSTVSLSFEAVVPEV</sequence>
<protein>
    <recommendedName>
        <fullName evidence="4">Adhesin</fullName>
    </recommendedName>
</protein>
<dbReference type="InterPro" id="IPR007540">
    <property type="entry name" value="Fimbrial_CS1-type"/>
</dbReference>
<dbReference type="Proteomes" id="UP000191820">
    <property type="component" value="Chromosome"/>
</dbReference>
<name>A0ABN4YJI9_9GAMM</name>
<dbReference type="Pfam" id="PF04449">
    <property type="entry name" value="Fimbrial_CS1"/>
    <property type="match status" value="1"/>
</dbReference>
<dbReference type="Gene3D" id="2.60.40.2040">
    <property type="entry name" value="CFA/I fimbrial subunit E, pilin domain"/>
    <property type="match status" value="1"/>
</dbReference>
<feature type="chain" id="PRO_5045041160" description="Adhesin" evidence="1">
    <location>
        <begin position="29"/>
        <end position="166"/>
    </location>
</feature>
<keyword evidence="3" id="KW-1185">Reference proteome</keyword>
<proteinExistence type="predicted"/>
<keyword evidence="1" id="KW-0732">Signal</keyword>
<evidence type="ECO:0000313" key="3">
    <source>
        <dbReference type="Proteomes" id="UP000191820"/>
    </source>
</evidence>
<organism evidence="2 3">
    <name type="scientific">Shewanella japonica</name>
    <dbReference type="NCBI Taxonomy" id="93973"/>
    <lineage>
        <taxon>Bacteria</taxon>
        <taxon>Pseudomonadati</taxon>
        <taxon>Pseudomonadota</taxon>
        <taxon>Gammaproteobacteria</taxon>
        <taxon>Alteromonadales</taxon>
        <taxon>Shewanellaceae</taxon>
        <taxon>Shewanella</taxon>
    </lineage>
</organism>
<dbReference type="EMBL" id="CP020472">
    <property type="protein sequence ID" value="ARD22480.1"/>
    <property type="molecule type" value="Genomic_DNA"/>
</dbReference>
<evidence type="ECO:0000313" key="2">
    <source>
        <dbReference type="EMBL" id="ARD22480.1"/>
    </source>
</evidence>
<dbReference type="RefSeq" id="WP_080915806.1">
    <property type="nucleotide sequence ID" value="NZ_CP020472.1"/>
</dbReference>
<evidence type="ECO:0008006" key="4">
    <source>
        <dbReference type="Google" id="ProtNLM"/>
    </source>
</evidence>
<evidence type="ECO:0000256" key="1">
    <source>
        <dbReference type="SAM" id="SignalP"/>
    </source>
</evidence>
<reference evidence="2 3" key="1">
    <citation type="submission" date="2017-03" db="EMBL/GenBank/DDBJ databases">
        <title>Genome sequencing of Shewanella japonica KCTC 22435.</title>
        <authorList>
            <person name="Kim K.M."/>
        </authorList>
    </citation>
    <scope>NUCLEOTIDE SEQUENCE [LARGE SCALE GENOMIC DNA]</scope>
    <source>
        <strain evidence="2 3">KCTC 22435</strain>
    </source>
</reference>
<feature type="signal peptide" evidence="1">
    <location>
        <begin position="1"/>
        <end position="28"/>
    </location>
</feature>